<evidence type="ECO:0000259" key="2">
    <source>
        <dbReference type="Pfam" id="PF05649"/>
    </source>
</evidence>
<feature type="domain" description="Peptidase M13 N-terminal" evidence="2">
    <location>
        <begin position="31"/>
        <end position="71"/>
    </location>
</feature>
<reference evidence="3" key="2">
    <citation type="submission" date="2021-09" db="EMBL/GenBank/DDBJ databases">
        <authorList>
            <person name="Jia N."/>
            <person name="Wang J."/>
            <person name="Shi W."/>
            <person name="Du L."/>
            <person name="Sun Y."/>
            <person name="Zhan W."/>
            <person name="Jiang J."/>
            <person name="Wang Q."/>
            <person name="Zhang B."/>
            <person name="Ji P."/>
            <person name="Sakyi L.B."/>
            <person name="Cui X."/>
            <person name="Yuan T."/>
            <person name="Jiang B."/>
            <person name="Yang W."/>
            <person name="Lam T.T.-Y."/>
            <person name="Chang Q."/>
            <person name="Ding S."/>
            <person name="Wang X."/>
            <person name="Zhu J."/>
            <person name="Ruan X."/>
            <person name="Zhao L."/>
            <person name="Wei J."/>
            <person name="Que T."/>
            <person name="Du C."/>
            <person name="Cheng J."/>
            <person name="Dai P."/>
            <person name="Han X."/>
            <person name="Huang E."/>
            <person name="Gao Y."/>
            <person name="Liu J."/>
            <person name="Shao H."/>
            <person name="Ye R."/>
            <person name="Li L."/>
            <person name="Wei W."/>
            <person name="Wang X."/>
            <person name="Wang C."/>
            <person name="Huo Q."/>
            <person name="Li W."/>
            <person name="Guo W."/>
            <person name="Chen H."/>
            <person name="Chen S."/>
            <person name="Zhou L."/>
            <person name="Zhou L."/>
            <person name="Ni X."/>
            <person name="Tian J."/>
            <person name="Zhou Y."/>
            <person name="Sheng Y."/>
            <person name="Liu T."/>
            <person name="Pan Y."/>
            <person name="Xia L."/>
            <person name="Li J."/>
            <person name="Zhao F."/>
            <person name="Cao W."/>
        </authorList>
    </citation>
    <scope>NUCLEOTIDE SEQUENCE</scope>
    <source>
        <strain evidence="3">Rmic-2018</strain>
        <tissue evidence="3">Larvae</tissue>
    </source>
</reference>
<dbReference type="GO" id="GO:0006508">
    <property type="term" value="P:proteolysis"/>
    <property type="evidence" value="ECO:0007669"/>
    <property type="project" value="InterPro"/>
</dbReference>
<dbReference type="PROSITE" id="PS51885">
    <property type="entry name" value="NEPRILYSIN"/>
    <property type="match status" value="1"/>
</dbReference>
<gene>
    <name evidence="3" type="ORF">HPB51_009181</name>
</gene>
<dbReference type="Pfam" id="PF05649">
    <property type="entry name" value="Peptidase_M13_N"/>
    <property type="match status" value="1"/>
</dbReference>
<protein>
    <recommendedName>
        <fullName evidence="2">Peptidase M13 N-terminal domain-containing protein</fullName>
    </recommendedName>
</protein>
<dbReference type="Proteomes" id="UP000821866">
    <property type="component" value="Chromosome 1"/>
</dbReference>
<dbReference type="Gene3D" id="3.40.390.10">
    <property type="entry name" value="Collagenase (Catalytic Domain)"/>
    <property type="match status" value="1"/>
</dbReference>
<evidence type="ECO:0000313" key="4">
    <source>
        <dbReference type="Proteomes" id="UP000821866"/>
    </source>
</evidence>
<evidence type="ECO:0000313" key="3">
    <source>
        <dbReference type="EMBL" id="KAH8039925.1"/>
    </source>
</evidence>
<accession>A0A9J6F0H4</accession>
<evidence type="ECO:0000256" key="1">
    <source>
        <dbReference type="ARBA" id="ARBA00007357"/>
    </source>
</evidence>
<dbReference type="GO" id="GO:0004222">
    <property type="term" value="F:metalloendopeptidase activity"/>
    <property type="evidence" value="ECO:0007669"/>
    <property type="project" value="InterPro"/>
</dbReference>
<proteinExistence type="inferred from homology"/>
<dbReference type="AlphaFoldDB" id="A0A9J6F0H4"/>
<dbReference type="Gene3D" id="1.10.1380.10">
    <property type="entry name" value="Neutral endopeptidase , domain2"/>
    <property type="match status" value="1"/>
</dbReference>
<comment type="similarity">
    <text evidence="1">Belongs to the peptidase M13 family.</text>
</comment>
<organism evidence="3 4">
    <name type="scientific">Rhipicephalus microplus</name>
    <name type="common">Cattle tick</name>
    <name type="synonym">Boophilus microplus</name>
    <dbReference type="NCBI Taxonomy" id="6941"/>
    <lineage>
        <taxon>Eukaryota</taxon>
        <taxon>Metazoa</taxon>
        <taxon>Ecdysozoa</taxon>
        <taxon>Arthropoda</taxon>
        <taxon>Chelicerata</taxon>
        <taxon>Arachnida</taxon>
        <taxon>Acari</taxon>
        <taxon>Parasitiformes</taxon>
        <taxon>Ixodida</taxon>
        <taxon>Ixodoidea</taxon>
        <taxon>Ixodidae</taxon>
        <taxon>Rhipicephalinae</taxon>
        <taxon>Rhipicephalus</taxon>
        <taxon>Boophilus</taxon>
    </lineage>
</organism>
<name>A0A9J6F0H4_RHIMP</name>
<dbReference type="InterPro" id="IPR008753">
    <property type="entry name" value="Peptidase_M13_N"/>
</dbReference>
<dbReference type="EMBL" id="JABSTU010000001">
    <property type="protein sequence ID" value="KAH8039925.1"/>
    <property type="molecule type" value="Genomic_DNA"/>
</dbReference>
<reference evidence="3" key="1">
    <citation type="journal article" date="2020" name="Cell">
        <title>Large-Scale Comparative Analyses of Tick Genomes Elucidate Their Genetic Diversity and Vector Capacities.</title>
        <authorList>
            <consortium name="Tick Genome and Microbiome Consortium (TIGMIC)"/>
            <person name="Jia N."/>
            <person name="Wang J."/>
            <person name="Shi W."/>
            <person name="Du L."/>
            <person name="Sun Y."/>
            <person name="Zhan W."/>
            <person name="Jiang J.F."/>
            <person name="Wang Q."/>
            <person name="Zhang B."/>
            <person name="Ji P."/>
            <person name="Bell-Sakyi L."/>
            <person name="Cui X.M."/>
            <person name="Yuan T.T."/>
            <person name="Jiang B.G."/>
            <person name="Yang W.F."/>
            <person name="Lam T.T."/>
            <person name="Chang Q.C."/>
            <person name="Ding S.J."/>
            <person name="Wang X.J."/>
            <person name="Zhu J.G."/>
            <person name="Ruan X.D."/>
            <person name="Zhao L."/>
            <person name="Wei J.T."/>
            <person name="Ye R.Z."/>
            <person name="Que T.C."/>
            <person name="Du C.H."/>
            <person name="Zhou Y.H."/>
            <person name="Cheng J.X."/>
            <person name="Dai P.F."/>
            <person name="Guo W.B."/>
            <person name="Han X.H."/>
            <person name="Huang E.J."/>
            <person name="Li L.F."/>
            <person name="Wei W."/>
            <person name="Gao Y.C."/>
            <person name="Liu J.Z."/>
            <person name="Shao H.Z."/>
            <person name="Wang X."/>
            <person name="Wang C.C."/>
            <person name="Yang T.C."/>
            <person name="Huo Q.B."/>
            <person name="Li W."/>
            <person name="Chen H.Y."/>
            <person name="Chen S.E."/>
            <person name="Zhou L.G."/>
            <person name="Ni X.B."/>
            <person name="Tian J.H."/>
            <person name="Sheng Y."/>
            <person name="Liu T."/>
            <person name="Pan Y.S."/>
            <person name="Xia L.Y."/>
            <person name="Li J."/>
            <person name="Zhao F."/>
            <person name="Cao W.C."/>
        </authorList>
    </citation>
    <scope>NUCLEOTIDE SEQUENCE</scope>
    <source>
        <strain evidence="3">Rmic-2018</strain>
    </source>
</reference>
<dbReference type="InterPro" id="IPR000718">
    <property type="entry name" value="Peptidase_M13"/>
</dbReference>
<sequence length="98" mass="11045">MSAAFLIETPCGAILRAAKYITASLNKDYKPCDSFYDHVCSNWMFYHPIPDDKSSASVLEGLDDKLTEDLKGKPPFDLFEILFSDTLTHHVQLWSSEG</sequence>
<dbReference type="SUPFAM" id="SSF55486">
    <property type="entry name" value="Metalloproteases ('zincins'), catalytic domain"/>
    <property type="match status" value="1"/>
</dbReference>
<dbReference type="InterPro" id="IPR024079">
    <property type="entry name" value="MetalloPept_cat_dom_sf"/>
</dbReference>
<dbReference type="InterPro" id="IPR042089">
    <property type="entry name" value="Peptidase_M13_dom_2"/>
</dbReference>
<keyword evidence="4" id="KW-1185">Reference proteome</keyword>
<comment type="caution">
    <text evidence="3">The sequence shown here is derived from an EMBL/GenBank/DDBJ whole genome shotgun (WGS) entry which is preliminary data.</text>
</comment>